<accession>A0A6J4NQY4</accession>
<feature type="transmembrane region" description="Helical" evidence="8">
    <location>
        <begin position="61"/>
        <end position="78"/>
    </location>
</feature>
<dbReference type="PANTHER" id="PTHR30047:SF7">
    <property type="entry name" value="HIGH-AFFINITY CHOLINE TRANSPORT PROTEIN"/>
    <property type="match status" value="1"/>
</dbReference>
<evidence type="ECO:0000256" key="4">
    <source>
        <dbReference type="ARBA" id="ARBA00022475"/>
    </source>
</evidence>
<comment type="subcellular location">
    <subcellularLocation>
        <location evidence="1">Cell membrane</location>
        <topology evidence="1">Multi-pass membrane protein</topology>
    </subcellularLocation>
</comment>
<dbReference type="AlphaFoldDB" id="A0A6J4NQY4"/>
<keyword evidence="7 8" id="KW-0472">Membrane</keyword>
<evidence type="ECO:0000256" key="2">
    <source>
        <dbReference type="ARBA" id="ARBA00005658"/>
    </source>
</evidence>
<comment type="similarity">
    <text evidence="2">Belongs to the BCCT transporter (TC 2.A.15) family.</text>
</comment>
<evidence type="ECO:0000256" key="6">
    <source>
        <dbReference type="ARBA" id="ARBA00022989"/>
    </source>
</evidence>
<evidence type="ECO:0000256" key="3">
    <source>
        <dbReference type="ARBA" id="ARBA00022448"/>
    </source>
</evidence>
<protein>
    <submittedName>
        <fullName evidence="9">Uncharacterized protein</fullName>
    </submittedName>
</protein>
<evidence type="ECO:0000313" key="9">
    <source>
        <dbReference type="EMBL" id="CAA9391339.1"/>
    </source>
</evidence>
<proteinExistence type="inferred from homology"/>
<dbReference type="GO" id="GO:0022857">
    <property type="term" value="F:transmembrane transporter activity"/>
    <property type="evidence" value="ECO:0007669"/>
    <property type="project" value="InterPro"/>
</dbReference>
<dbReference type="InterPro" id="IPR000060">
    <property type="entry name" value="BCCT_transptr"/>
</dbReference>
<evidence type="ECO:0000256" key="7">
    <source>
        <dbReference type="ARBA" id="ARBA00023136"/>
    </source>
</evidence>
<reference evidence="9" key="1">
    <citation type="submission" date="2020-02" db="EMBL/GenBank/DDBJ databases">
        <authorList>
            <person name="Meier V. D."/>
        </authorList>
    </citation>
    <scope>NUCLEOTIDE SEQUENCE</scope>
    <source>
        <strain evidence="9">AVDCRST_MAG01</strain>
    </source>
</reference>
<dbReference type="Pfam" id="PF02028">
    <property type="entry name" value="BCCT"/>
    <property type="match status" value="1"/>
</dbReference>
<dbReference type="EMBL" id="CADCUW010000083">
    <property type="protein sequence ID" value="CAA9391339.1"/>
    <property type="molecule type" value="Genomic_DNA"/>
</dbReference>
<sequence>MAGSPGTGNGQVESGRQLGVVFYVTIAISAAFVLCGVLFTEPFGAALGALAGRITTGLGRMYMLISAFFLAFAIYLASSRYGKIRLGKPDEQPEFGRFAATPFRVLMIAIAYSLFRALRTDYREERKQMEEIMRRREAGEPVGQFTASRDD</sequence>
<dbReference type="GO" id="GO:0005886">
    <property type="term" value="C:plasma membrane"/>
    <property type="evidence" value="ECO:0007669"/>
    <property type="project" value="UniProtKB-SubCell"/>
</dbReference>
<gene>
    <name evidence="9" type="ORF">AVDCRST_MAG01-01-525</name>
</gene>
<dbReference type="PANTHER" id="PTHR30047">
    <property type="entry name" value="HIGH-AFFINITY CHOLINE TRANSPORT PROTEIN-RELATED"/>
    <property type="match status" value="1"/>
</dbReference>
<feature type="transmembrane region" description="Helical" evidence="8">
    <location>
        <begin position="20"/>
        <end position="40"/>
    </location>
</feature>
<keyword evidence="6 8" id="KW-1133">Transmembrane helix</keyword>
<evidence type="ECO:0000256" key="1">
    <source>
        <dbReference type="ARBA" id="ARBA00004651"/>
    </source>
</evidence>
<evidence type="ECO:0000256" key="5">
    <source>
        <dbReference type="ARBA" id="ARBA00022692"/>
    </source>
</evidence>
<keyword evidence="3" id="KW-0813">Transport</keyword>
<evidence type="ECO:0000256" key="8">
    <source>
        <dbReference type="SAM" id="Phobius"/>
    </source>
</evidence>
<keyword evidence="4" id="KW-1003">Cell membrane</keyword>
<keyword evidence="5 8" id="KW-0812">Transmembrane</keyword>
<name>A0A6J4NQY4_9ACTN</name>
<organism evidence="9">
    <name type="scientific">uncultured Rubrobacteraceae bacterium</name>
    <dbReference type="NCBI Taxonomy" id="349277"/>
    <lineage>
        <taxon>Bacteria</taxon>
        <taxon>Bacillati</taxon>
        <taxon>Actinomycetota</taxon>
        <taxon>Rubrobacteria</taxon>
        <taxon>Rubrobacterales</taxon>
        <taxon>Rubrobacteraceae</taxon>
        <taxon>environmental samples</taxon>
    </lineage>
</organism>